<name>A0A831LST6_9BACT</name>
<protein>
    <submittedName>
        <fullName evidence="1">Gliding motility-associated C-terminal domain-containing protein</fullName>
    </submittedName>
</protein>
<dbReference type="NCBIfam" id="TIGR04131">
    <property type="entry name" value="Bac_Flav_CTERM"/>
    <property type="match status" value="1"/>
</dbReference>
<dbReference type="Pfam" id="PF13585">
    <property type="entry name" value="CHU_C"/>
    <property type="match status" value="1"/>
</dbReference>
<organism evidence="1">
    <name type="scientific">Mariniphaga anaerophila</name>
    <dbReference type="NCBI Taxonomy" id="1484053"/>
    <lineage>
        <taxon>Bacteria</taxon>
        <taxon>Pseudomonadati</taxon>
        <taxon>Bacteroidota</taxon>
        <taxon>Bacteroidia</taxon>
        <taxon>Marinilabiliales</taxon>
        <taxon>Prolixibacteraceae</taxon>
        <taxon>Mariniphaga</taxon>
    </lineage>
</organism>
<evidence type="ECO:0000313" key="1">
    <source>
        <dbReference type="EMBL" id="HDR52818.1"/>
    </source>
</evidence>
<proteinExistence type="predicted"/>
<dbReference type="EMBL" id="DSDK01000815">
    <property type="protein sequence ID" value="HDR52818.1"/>
    <property type="molecule type" value="Genomic_DNA"/>
</dbReference>
<dbReference type="AlphaFoldDB" id="A0A831LST6"/>
<dbReference type="Proteomes" id="UP000886047">
    <property type="component" value="Unassembled WGS sequence"/>
</dbReference>
<accession>A0A831LST6</accession>
<comment type="caution">
    <text evidence="1">The sequence shown here is derived from an EMBL/GenBank/DDBJ whole genome shotgun (WGS) entry which is preliminary data.</text>
</comment>
<dbReference type="InterPro" id="IPR026341">
    <property type="entry name" value="T9SS_type_B"/>
</dbReference>
<feature type="non-terminal residue" evidence="1">
    <location>
        <position position="1"/>
    </location>
</feature>
<gene>
    <name evidence="1" type="ORF">ENN90_14570</name>
</gene>
<reference evidence="1" key="1">
    <citation type="journal article" date="2020" name="mSystems">
        <title>Genome- and Community-Level Interaction Insights into Carbon Utilization and Element Cycling Functions of Hydrothermarchaeota in Hydrothermal Sediment.</title>
        <authorList>
            <person name="Zhou Z."/>
            <person name="Liu Y."/>
            <person name="Xu W."/>
            <person name="Pan J."/>
            <person name="Luo Z.H."/>
            <person name="Li M."/>
        </authorList>
    </citation>
    <scope>NUCLEOTIDE SEQUENCE [LARGE SCALE GENOMIC DNA]</scope>
    <source>
        <strain evidence="1">SpSt-1217</strain>
    </source>
</reference>
<sequence length="128" mass="14518">YIIVEAAPVDTIPGDPGEQEPEPCDMFIPNAFSPNNDGFNDYFEITCFDDYPNAKIEVYSRWGILLYEQEDYGNSDRWGSTDAWWDGSSNKKMTVGKEKLPMGTYFFILYLNDGSDPITGSVFLNRGN</sequence>